<keyword evidence="2" id="KW-0732">Signal</keyword>
<organism evidence="3 4">
    <name type="scientific">Burkholderia gladioli (strain BSR3)</name>
    <dbReference type="NCBI Taxonomy" id="999541"/>
    <lineage>
        <taxon>Bacteria</taxon>
        <taxon>Pseudomonadati</taxon>
        <taxon>Pseudomonadota</taxon>
        <taxon>Betaproteobacteria</taxon>
        <taxon>Burkholderiales</taxon>
        <taxon>Burkholderiaceae</taxon>
        <taxon>Burkholderia</taxon>
    </lineage>
</organism>
<dbReference type="AlphaFoldDB" id="F2LSZ2"/>
<feature type="signal peptide" evidence="2">
    <location>
        <begin position="1"/>
        <end position="24"/>
    </location>
</feature>
<dbReference type="EMBL" id="CP002604">
    <property type="protein sequence ID" value="AEA65868.1"/>
    <property type="molecule type" value="Genomic_DNA"/>
</dbReference>
<gene>
    <name evidence="3" type="ordered locus">bgla_4p0750</name>
</gene>
<reference evidence="3 4" key="1">
    <citation type="journal article" date="2011" name="J. Bacteriol.">
        <title>Complete genome sequence of Burkholderia gladioli BSR3.</title>
        <authorList>
            <person name="Seo Y.S."/>
            <person name="Lim J."/>
            <person name="Choi B.S."/>
            <person name="Kim H."/>
            <person name="Goo E."/>
            <person name="Lee B."/>
            <person name="Lim J.S."/>
            <person name="Choi I.Y."/>
            <person name="Moon J.S."/>
            <person name="Kim J."/>
            <person name="Hwang I."/>
        </authorList>
    </citation>
    <scope>NUCLEOTIDE SEQUENCE [LARGE SCALE GENOMIC DNA]</scope>
    <source>
        <strain evidence="3 4">BSR3</strain>
        <plasmid evidence="3">bgla_4p</plasmid>
    </source>
</reference>
<feature type="region of interest" description="Disordered" evidence="1">
    <location>
        <begin position="203"/>
        <end position="246"/>
    </location>
</feature>
<keyword evidence="3" id="KW-0614">Plasmid</keyword>
<evidence type="ECO:0000313" key="4">
    <source>
        <dbReference type="Proteomes" id="UP000008316"/>
    </source>
</evidence>
<name>F2LSZ2_BURGS</name>
<protein>
    <submittedName>
        <fullName evidence="3">Type IV secretion system family protein</fullName>
    </submittedName>
</protein>
<dbReference type="RefSeq" id="WP_013700040.1">
    <property type="nucleotide sequence ID" value="NC_015383.1"/>
</dbReference>
<keyword evidence="4" id="KW-1185">Reference proteome</keyword>
<evidence type="ECO:0000256" key="1">
    <source>
        <dbReference type="SAM" id="MobiDB-lite"/>
    </source>
</evidence>
<feature type="chain" id="PRO_5003281395" evidence="2">
    <location>
        <begin position="25"/>
        <end position="246"/>
    </location>
</feature>
<sequence>MKFLPTLRVAALAASLLVAQRALALTVFDPMNYAQNVVTAAKAVRGEIYQNTNILYQYQMMMNDLLQAQNLNPAAWKAAYDQISGDISKVKGLVGTLQGLYGDLNKGGEWVTQVQGLISRSGKTNAQWFSDMNTLFQQNDKVARNLFQMGSNIMEHTNEMAQRRQDLQSQLSSSPTQQATAEITTHYLDIVTSQNSDILQLNAAKAQKDAQKDAQQAEDDQEKAADAEKFISKQQAERAAYGITTQ</sequence>
<proteinExistence type="predicted"/>
<evidence type="ECO:0000256" key="2">
    <source>
        <dbReference type="SAM" id="SignalP"/>
    </source>
</evidence>
<geneLocation type="plasmid" evidence="3 4">
    <name>bgla_4p</name>
</geneLocation>
<dbReference type="KEGG" id="bgd:bgla_4p0750"/>
<dbReference type="HOGENOM" id="CLU_1122933_0_0_4"/>
<feature type="compositionally biased region" description="Basic and acidic residues" evidence="1">
    <location>
        <begin position="222"/>
        <end position="231"/>
    </location>
</feature>
<evidence type="ECO:0000313" key="3">
    <source>
        <dbReference type="EMBL" id="AEA65868.1"/>
    </source>
</evidence>
<dbReference type="Proteomes" id="UP000008316">
    <property type="component" value="Plasmid bgla_4p"/>
</dbReference>
<accession>F2LSZ2</accession>